<organism evidence="4 5">
    <name type="scientific">Brevibacterium samyangense</name>
    <dbReference type="NCBI Taxonomy" id="366888"/>
    <lineage>
        <taxon>Bacteria</taxon>
        <taxon>Bacillati</taxon>
        <taxon>Actinomycetota</taxon>
        <taxon>Actinomycetes</taxon>
        <taxon>Micrococcales</taxon>
        <taxon>Brevibacteriaceae</taxon>
        <taxon>Brevibacterium</taxon>
    </lineage>
</organism>
<evidence type="ECO:0000256" key="1">
    <source>
        <dbReference type="SAM" id="MobiDB-lite"/>
    </source>
</evidence>
<feature type="transmembrane region" description="Helical" evidence="2">
    <location>
        <begin position="389"/>
        <end position="414"/>
    </location>
</feature>
<feature type="transmembrane region" description="Helical" evidence="2">
    <location>
        <begin position="219"/>
        <end position="237"/>
    </location>
</feature>
<dbReference type="Proteomes" id="UP001500755">
    <property type="component" value="Unassembled WGS sequence"/>
</dbReference>
<feature type="transmembrane region" description="Helical" evidence="2">
    <location>
        <begin position="476"/>
        <end position="495"/>
    </location>
</feature>
<feature type="transmembrane region" description="Helical" evidence="2">
    <location>
        <begin position="150"/>
        <end position="176"/>
    </location>
</feature>
<feature type="domain" description="DUF418" evidence="3">
    <location>
        <begin position="462"/>
        <end position="543"/>
    </location>
</feature>
<dbReference type="InterPro" id="IPR052529">
    <property type="entry name" value="Bact_Transport_Assoc"/>
</dbReference>
<dbReference type="PANTHER" id="PTHR30590:SF2">
    <property type="entry name" value="INNER MEMBRANE PROTEIN"/>
    <property type="match status" value="1"/>
</dbReference>
<keyword evidence="5" id="KW-1185">Reference proteome</keyword>
<sequence>MSDPTPPVVPPHPSRPPEPHQHVPPTAPHPAGQGWDSPPEAPSRFVPPAPGQVPGPAHAPAHTPVPAHAPVPTRAPAPGYGAPRVVYVKPDPKVRRGPVRARERVLAPDLARGLCLLFIALANTPVYLWAANRSDLMSTHPEAEGPLDSLVQFLVHTVIDARTYPLFALLFGYGMIQLFTRQVAGGTSESGARRLLLKRNGWLILFGFVHALLLFSGDILGAYGLAGLLLAALFLRASDKVMMIVVLCLVGLQVLGTLGFVGLFALLAAIPTDVTGGVPLTDPSTAGLEITTPIGDIGMENYLLAMLWRVGQFAIALPMQVLMLTVPTMMLLGMWAARKRILEDPARHRRLLWTTALVGIAIGWIGALPGSLGHLGVLDLDWYGMPDTFVHTTTGMAAGAGYAALFGLLGGALSRRATARAEERDAAEARATDPSGGTSGPLPAPASGLHPGPASGSHPGPRGLTWAIVAVGKRSLSCYLLQSVLCAPVLAAWGLGLGADLTSATMAAYAVAVWLLTMVFACVLEVLGKKGPAEVLLRRLTYGPAAKG</sequence>
<keyword evidence="2" id="KW-0812">Transmembrane</keyword>
<keyword evidence="2" id="KW-0472">Membrane</keyword>
<feature type="compositionally biased region" description="Pro residues" evidence="1">
    <location>
        <begin position="1"/>
        <end position="14"/>
    </location>
</feature>
<feature type="transmembrane region" description="Helical" evidence="2">
    <location>
        <begin position="313"/>
        <end position="338"/>
    </location>
</feature>
<feature type="compositionally biased region" description="Basic and acidic residues" evidence="1">
    <location>
        <begin position="421"/>
        <end position="431"/>
    </location>
</feature>
<keyword evidence="2" id="KW-1133">Transmembrane helix</keyword>
<feature type="transmembrane region" description="Helical" evidence="2">
    <location>
        <begin position="244"/>
        <end position="270"/>
    </location>
</feature>
<comment type="caution">
    <text evidence="4">The sequence shown here is derived from an EMBL/GenBank/DDBJ whole genome shotgun (WGS) entry which is preliminary data.</text>
</comment>
<accession>A0ABN2TNA4</accession>
<protein>
    <recommendedName>
        <fullName evidence="3">DUF418 domain-containing protein</fullName>
    </recommendedName>
</protein>
<evidence type="ECO:0000259" key="3">
    <source>
        <dbReference type="Pfam" id="PF04235"/>
    </source>
</evidence>
<feature type="transmembrane region" description="Helical" evidence="2">
    <location>
        <begin position="110"/>
        <end position="130"/>
    </location>
</feature>
<feature type="region of interest" description="Disordered" evidence="1">
    <location>
        <begin position="421"/>
        <end position="458"/>
    </location>
</feature>
<reference evidence="4 5" key="1">
    <citation type="journal article" date="2019" name="Int. J. Syst. Evol. Microbiol.">
        <title>The Global Catalogue of Microorganisms (GCM) 10K type strain sequencing project: providing services to taxonomists for standard genome sequencing and annotation.</title>
        <authorList>
            <consortium name="The Broad Institute Genomics Platform"/>
            <consortium name="The Broad Institute Genome Sequencing Center for Infectious Disease"/>
            <person name="Wu L."/>
            <person name="Ma J."/>
        </authorList>
    </citation>
    <scope>NUCLEOTIDE SEQUENCE [LARGE SCALE GENOMIC DNA]</scope>
    <source>
        <strain evidence="4 5">JCM 14546</strain>
    </source>
</reference>
<feature type="compositionally biased region" description="Low complexity" evidence="1">
    <location>
        <begin position="445"/>
        <end position="458"/>
    </location>
</feature>
<feature type="transmembrane region" description="Helical" evidence="2">
    <location>
        <begin position="350"/>
        <end position="369"/>
    </location>
</feature>
<dbReference type="EMBL" id="BAAANO010000034">
    <property type="protein sequence ID" value="GAA2014182.1"/>
    <property type="molecule type" value="Genomic_DNA"/>
</dbReference>
<dbReference type="RefSeq" id="WP_344310604.1">
    <property type="nucleotide sequence ID" value="NZ_BAAANO010000034.1"/>
</dbReference>
<feature type="compositionally biased region" description="Low complexity" evidence="1">
    <location>
        <begin position="54"/>
        <end position="66"/>
    </location>
</feature>
<dbReference type="PANTHER" id="PTHR30590">
    <property type="entry name" value="INNER MEMBRANE PROTEIN"/>
    <property type="match status" value="1"/>
</dbReference>
<feature type="compositionally biased region" description="Pro residues" evidence="1">
    <location>
        <begin position="39"/>
        <end position="53"/>
    </location>
</feature>
<feature type="region of interest" description="Disordered" evidence="1">
    <location>
        <begin position="1"/>
        <end position="84"/>
    </location>
</feature>
<dbReference type="Pfam" id="PF04235">
    <property type="entry name" value="DUF418"/>
    <property type="match status" value="1"/>
</dbReference>
<gene>
    <name evidence="4" type="ORF">GCM10009755_27370</name>
</gene>
<evidence type="ECO:0000313" key="5">
    <source>
        <dbReference type="Proteomes" id="UP001500755"/>
    </source>
</evidence>
<evidence type="ECO:0000256" key="2">
    <source>
        <dbReference type="SAM" id="Phobius"/>
    </source>
</evidence>
<feature type="transmembrane region" description="Helical" evidence="2">
    <location>
        <begin position="507"/>
        <end position="528"/>
    </location>
</feature>
<dbReference type="InterPro" id="IPR007349">
    <property type="entry name" value="DUF418"/>
</dbReference>
<evidence type="ECO:0000313" key="4">
    <source>
        <dbReference type="EMBL" id="GAA2014182.1"/>
    </source>
</evidence>
<proteinExistence type="predicted"/>
<name>A0ABN2TNA4_9MICO</name>
<feature type="transmembrane region" description="Helical" evidence="2">
    <location>
        <begin position="196"/>
        <end position="213"/>
    </location>
</feature>